<reference evidence="2 5" key="2">
    <citation type="submission" date="2020-12" db="EMBL/GenBank/DDBJ databases">
        <title>FDA dAtabase for Regulatory Grade micrObial Sequences (FDA-ARGOS): Supporting development and validation of Infectious Disease Dx tests.</title>
        <authorList>
            <person name="Sproer C."/>
            <person name="Gronow S."/>
            <person name="Severitt S."/>
            <person name="Schroder I."/>
            <person name="Tallon L."/>
            <person name="Sadzewicz L."/>
            <person name="Zhao X."/>
            <person name="Boylan J."/>
            <person name="Ott S."/>
            <person name="Bowen H."/>
            <person name="Vavikolanu K."/>
            <person name="Mehta A."/>
            <person name="Aluvathingal J."/>
            <person name="Nadendla S."/>
            <person name="Lowell S."/>
            <person name="Myers T."/>
            <person name="Yan Y."/>
            <person name="Sichtig H."/>
        </authorList>
    </citation>
    <scope>NUCLEOTIDE SEQUENCE [LARGE SCALE GENOMIC DNA]</scope>
    <source>
        <strain evidence="2 5">FDAARGOS_907</strain>
    </source>
</reference>
<dbReference type="Pfam" id="PF06092">
    <property type="entry name" value="DUF943"/>
    <property type="match status" value="1"/>
</dbReference>
<keyword evidence="5" id="KW-1185">Reference proteome</keyword>
<evidence type="ECO:0000256" key="1">
    <source>
        <dbReference type="SAM" id="Phobius"/>
    </source>
</evidence>
<keyword evidence="1" id="KW-1133">Transmembrane helix</keyword>
<accession>A0A2X4TS16</accession>
<reference evidence="3 4" key="1">
    <citation type="submission" date="2018-06" db="EMBL/GenBank/DDBJ databases">
        <authorList>
            <consortium name="Pathogen Informatics"/>
            <person name="Doyle S."/>
        </authorList>
    </citation>
    <scope>NUCLEOTIDE SEQUENCE [LARGE SCALE GENOMIC DNA]</scope>
    <source>
        <strain evidence="3 4">NCTC12961</strain>
    </source>
</reference>
<dbReference type="InterPro" id="IPR010351">
    <property type="entry name" value="DUF943"/>
</dbReference>
<evidence type="ECO:0000313" key="3">
    <source>
        <dbReference type="EMBL" id="SQI29643.1"/>
    </source>
</evidence>
<evidence type="ECO:0000313" key="5">
    <source>
        <dbReference type="Proteomes" id="UP000594967"/>
    </source>
</evidence>
<dbReference type="Proteomes" id="UP000594967">
    <property type="component" value="Chromosome"/>
</dbReference>
<protein>
    <submittedName>
        <fullName evidence="2">DUF943 family protein</fullName>
    </submittedName>
    <submittedName>
        <fullName evidence="3">Enterobacterial putative membrane protein (DUF943)</fullName>
    </submittedName>
</protein>
<dbReference type="AlphaFoldDB" id="A0A2X4TS16"/>
<dbReference type="Proteomes" id="UP000248897">
    <property type="component" value="Chromosome 1"/>
</dbReference>
<keyword evidence="1" id="KW-0812">Transmembrane</keyword>
<dbReference type="EMBL" id="LS483469">
    <property type="protein sequence ID" value="SQI29643.1"/>
    <property type="molecule type" value="Genomic_DNA"/>
</dbReference>
<sequence length="158" mass="18386">MKAKKKKTLRALSLAGCVLLIYFFWFSLRPVEIVAIHDDGNFSAVLVKNFPITDRGKIAWWLKNKDMLKTKYDIPKPASYGNFNITFWLFGDGYKAEDKHDRLCFDDMKTKINCIEKDAVFSVNNDSENRIYLTVYNGTYLLQKNGEVVEYESKFEAK</sequence>
<feature type="transmembrane region" description="Helical" evidence="1">
    <location>
        <begin position="12"/>
        <end position="28"/>
    </location>
</feature>
<evidence type="ECO:0000313" key="4">
    <source>
        <dbReference type="Proteomes" id="UP000248897"/>
    </source>
</evidence>
<gene>
    <name evidence="2" type="ORF">I6G64_11360</name>
    <name evidence="3" type="ORF">NCTC12961_00263</name>
</gene>
<evidence type="ECO:0000313" key="2">
    <source>
        <dbReference type="EMBL" id="QPS22916.1"/>
    </source>
</evidence>
<keyword evidence="1" id="KW-0472">Membrane</keyword>
<name>A0A2X4TS16_SERPL</name>
<dbReference type="RefSeq" id="WP_063202427.1">
    <property type="nucleotide sequence ID" value="NZ_CAMITG010000007.1"/>
</dbReference>
<dbReference type="EMBL" id="CP065673">
    <property type="protein sequence ID" value="QPS22916.1"/>
    <property type="molecule type" value="Genomic_DNA"/>
</dbReference>
<proteinExistence type="predicted"/>
<organism evidence="3 4">
    <name type="scientific">Serratia plymuthica</name>
    <dbReference type="NCBI Taxonomy" id="82996"/>
    <lineage>
        <taxon>Bacteria</taxon>
        <taxon>Pseudomonadati</taxon>
        <taxon>Pseudomonadota</taxon>
        <taxon>Gammaproteobacteria</taxon>
        <taxon>Enterobacterales</taxon>
        <taxon>Yersiniaceae</taxon>
        <taxon>Serratia</taxon>
    </lineage>
</organism>